<keyword evidence="4" id="KW-1185">Reference proteome</keyword>
<evidence type="ECO:0000256" key="1">
    <source>
        <dbReference type="SAM" id="MobiDB-lite"/>
    </source>
</evidence>
<feature type="compositionally biased region" description="Basic and acidic residues" evidence="1">
    <location>
        <begin position="456"/>
        <end position="482"/>
    </location>
</feature>
<feature type="compositionally biased region" description="Low complexity" evidence="1">
    <location>
        <begin position="444"/>
        <end position="453"/>
    </location>
</feature>
<reference evidence="3 4" key="1">
    <citation type="submission" date="2018-11" db="EMBL/GenBank/DDBJ databases">
        <title>Draft genome of Simplicispira Flexivirga sp. BO-16.</title>
        <authorList>
            <person name="Im W.T."/>
        </authorList>
    </citation>
    <scope>NUCLEOTIDE SEQUENCE [LARGE SCALE GENOMIC DNA]</scope>
    <source>
        <strain evidence="3 4">BO-16</strain>
    </source>
</reference>
<dbReference type="EMBL" id="RJJQ01000002">
    <property type="protein sequence ID" value="RNI24942.1"/>
    <property type="molecule type" value="Genomic_DNA"/>
</dbReference>
<dbReference type="NCBIfam" id="NF033546">
    <property type="entry name" value="transpos_IS21"/>
    <property type="match status" value="1"/>
</dbReference>
<name>A0A3M9MH99_9MICO</name>
<evidence type="ECO:0000313" key="4">
    <source>
        <dbReference type="Proteomes" id="UP000271678"/>
    </source>
</evidence>
<sequence length="493" mass="54910">MHIDQWLRDDLDAPRKQRHTAKRVFDRLCNEHDAADARVTYSMVRAYVTTRRPQIGVEEGRAAAEVFIPQTHQPGAEAEVDFGDVTVKLAGQLTVLTLFSFRMSYSGKAVHRIFATAGQEAFLEGHVHALTVLGGVPTVHVRYDNLKAAVAQVLGFSRQRNETDRWVAFRSHYTLEAFYCQPGITGAHEKGGVEGDIGRFRRNHLVPVPEVATLAELNRLVDEADQADDDRRITGRVRTVGELFAAERPLLRPLPVEVFETGRWFTQRVDRYSQVTVRTNKYSVPTRFIGRRVRILLRASELSVFDEQSLIATHERLAGKAQARLELDHYLEAFVRKPGALPGATALEQARAAGKFTPVHDAWWAAVCKAHGDAEGTRALIAVLLLHRHMQHEHIVAGLAAALRVGALTADAVALEARIIADAEQVPGQRSPEAADRNRPDPHTTAIPTPAITSLTERRMRTALPADDRPLPNVAKYDDLLPSHRRARRPPTV</sequence>
<feature type="domain" description="Transposase for insertion sequence element IS21-like C-terminal" evidence="2">
    <location>
        <begin position="254"/>
        <end position="323"/>
    </location>
</feature>
<gene>
    <name evidence="3" type="ORF">EFY87_03450</name>
</gene>
<evidence type="ECO:0000259" key="2">
    <source>
        <dbReference type="Pfam" id="PF22483"/>
    </source>
</evidence>
<dbReference type="AlphaFoldDB" id="A0A3M9MH99"/>
<protein>
    <submittedName>
        <fullName evidence="3">IS21 family transposase</fullName>
    </submittedName>
</protein>
<organism evidence="3 4">
    <name type="scientific">Flexivirga caeni</name>
    <dbReference type="NCBI Taxonomy" id="2294115"/>
    <lineage>
        <taxon>Bacteria</taxon>
        <taxon>Bacillati</taxon>
        <taxon>Actinomycetota</taxon>
        <taxon>Actinomycetes</taxon>
        <taxon>Micrococcales</taxon>
        <taxon>Dermacoccaceae</taxon>
        <taxon>Flexivirga</taxon>
    </lineage>
</organism>
<dbReference type="InterPro" id="IPR054353">
    <property type="entry name" value="IstA-like_C"/>
</dbReference>
<feature type="compositionally biased region" description="Basic and acidic residues" evidence="1">
    <location>
        <begin position="433"/>
        <end position="442"/>
    </location>
</feature>
<proteinExistence type="predicted"/>
<dbReference type="PANTHER" id="PTHR35004">
    <property type="entry name" value="TRANSPOSASE RV3428C-RELATED"/>
    <property type="match status" value="1"/>
</dbReference>
<comment type="caution">
    <text evidence="3">The sequence shown here is derived from an EMBL/GenBank/DDBJ whole genome shotgun (WGS) entry which is preliminary data.</text>
</comment>
<feature type="region of interest" description="Disordered" evidence="1">
    <location>
        <begin position="426"/>
        <end position="493"/>
    </location>
</feature>
<evidence type="ECO:0000313" key="3">
    <source>
        <dbReference type="EMBL" id="RNI24942.1"/>
    </source>
</evidence>
<dbReference type="Proteomes" id="UP000271678">
    <property type="component" value="Unassembled WGS sequence"/>
</dbReference>
<dbReference type="Pfam" id="PF22483">
    <property type="entry name" value="Mu-transpos_C_2"/>
    <property type="match status" value="1"/>
</dbReference>
<feature type="compositionally biased region" description="Basic residues" evidence="1">
    <location>
        <begin position="483"/>
        <end position="493"/>
    </location>
</feature>
<accession>A0A3M9MH99</accession>
<dbReference type="OrthoDB" id="2065409at2"/>
<dbReference type="PANTHER" id="PTHR35004:SF7">
    <property type="entry name" value="INTEGRASE PROTEIN"/>
    <property type="match status" value="1"/>
</dbReference>